<feature type="region of interest" description="Disordered" evidence="1">
    <location>
        <begin position="417"/>
        <end position="455"/>
    </location>
</feature>
<accession>A0ABR1JN73</accession>
<reference evidence="2 3" key="1">
    <citation type="submission" date="2024-01" db="EMBL/GenBank/DDBJ databases">
        <title>A draft genome for the cacao thread blight pathogen Marasmiellus scandens.</title>
        <authorList>
            <person name="Baruah I.K."/>
            <person name="Leung J."/>
            <person name="Bukari Y."/>
            <person name="Amoako-Attah I."/>
            <person name="Meinhardt L.W."/>
            <person name="Bailey B.A."/>
            <person name="Cohen S.P."/>
        </authorList>
    </citation>
    <scope>NUCLEOTIDE SEQUENCE [LARGE SCALE GENOMIC DNA]</scope>
    <source>
        <strain evidence="2 3">GH-19</strain>
    </source>
</reference>
<evidence type="ECO:0000313" key="2">
    <source>
        <dbReference type="EMBL" id="KAK7464088.1"/>
    </source>
</evidence>
<feature type="compositionally biased region" description="Polar residues" evidence="1">
    <location>
        <begin position="436"/>
        <end position="447"/>
    </location>
</feature>
<name>A0ABR1JN73_9AGAR</name>
<dbReference type="Proteomes" id="UP001498398">
    <property type="component" value="Unassembled WGS sequence"/>
</dbReference>
<keyword evidence="3" id="KW-1185">Reference proteome</keyword>
<gene>
    <name evidence="2" type="ORF">VKT23_006249</name>
</gene>
<evidence type="ECO:0000256" key="1">
    <source>
        <dbReference type="SAM" id="MobiDB-lite"/>
    </source>
</evidence>
<sequence length="546" mass="60578">MIYKTEDCSSMGSNANLEAREDAPSSSRLDQADAPPSYDDVTRDLAASDLPFIHPQPQTQQQQSSSNRPTLRPPLPFSNSAPVSSRTRHSSYIPSPPHSPHSPSSLPSPCILVPIEPNQNPSPSTVTFDAPSQGTQNFVVKPTYTPHSSHSPRSKTLPNKEPTKRPPTHPRSASTSHIAPVFVPKKRGLFGVGKEKQAKEAREWIIANVNDLVRQTHNYDLDACSGILGACTEACTLTSKLFLSDILQEPFIDGHTPFYWSIIHRPARSHFIPDLLDALLTFGTPLTNPTRVDIRNACLMVNDQKLFQHLRCSRKYMPKRMPEIVASDKHPFDKIRVQEFPGAEAVFTADFEMPMFVKRMHLEQEVSLEFIAHRRAWHLHFKPSLGSRPSSPLWDLSLSLSESSSPTFVDSQFTILPSAPELPPRNNKHPKPSPSMPNLLSTDSSFPNGKEKGRRMSKVANTYRSGGTSSSPVARPPVSPIMVRIKSPSMITSGKKDITVSLEDRCEIGAAVRLQKSWYVSHSGTLRARLEARLTKPEPESSCVIC</sequence>
<feature type="region of interest" description="Disordered" evidence="1">
    <location>
        <begin position="1"/>
        <end position="175"/>
    </location>
</feature>
<evidence type="ECO:0000313" key="3">
    <source>
        <dbReference type="Proteomes" id="UP001498398"/>
    </source>
</evidence>
<dbReference type="EMBL" id="JBANRG010000008">
    <property type="protein sequence ID" value="KAK7464088.1"/>
    <property type="molecule type" value="Genomic_DNA"/>
</dbReference>
<feature type="compositionally biased region" description="Polar residues" evidence="1">
    <location>
        <begin position="145"/>
        <end position="157"/>
    </location>
</feature>
<proteinExistence type="predicted"/>
<feature type="compositionally biased region" description="Low complexity" evidence="1">
    <location>
        <begin position="55"/>
        <end position="66"/>
    </location>
</feature>
<comment type="caution">
    <text evidence="2">The sequence shown here is derived from an EMBL/GenBank/DDBJ whole genome shotgun (WGS) entry which is preliminary data.</text>
</comment>
<protein>
    <submittedName>
        <fullName evidence="2">Uncharacterized protein</fullName>
    </submittedName>
</protein>
<feature type="compositionally biased region" description="Polar residues" evidence="1">
    <location>
        <begin position="117"/>
        <end position="138"/>
    </location>
</feature>
<organism evidence="2 3">
    <name type="scientific">Marasmiellus scandens</name>
    <dbReference type="NCBI Taxonomy" id="2682957"/>
    <lineage>
        <taxon>Eukaryota</taxon>
        <taxon>Fungi</taxon>
        <taxon>Dikarya</taxon>
        <taxon>Basidiomycota</taxon>
        <taxon>Agaricomycotina</taxon>
        <taxon>Agaricomycetes</taxon>
        <taxon>Agaricomycetidae</taxon>
        <taxon>Agaricales</taxon>
        <taxon>Marasmiineae</taxon>
        <taxon>Omphalotaceae</taxon>
        <taxon>Marasmiellus</taxon>
    </lineage>
</organism>